<feature type="compositionally biased region" description="Acidic residues" evidence="2">
    <location>
        <begin position="147"/>
        <end position="162"/>
    </location>
</feature>
<evidence type="ECO:0000313" key="3">
    <source>
        <dbReference type="EMBL" id="KAJ7719965.1"/>
    </source>
</evidence>
<evidence type="ECO:0000313" key="4">
    <source>
        <dbReference type="Proteomes" id="UP001215598"/>
    </source>
</evidence>
<feature type="compositionally biased region" description="Low complexity" evidence="2">
    <location>
        <begin position="477"/>
        <end position="488"/>
    </location>
</feature>
<feature type="coiled-coil region" evidence="1">
    <location>
        <begin position="375"/>
        <end position="430"/>
    </location>
</feature>
<comment type="caution">
    <text evidence="3">The sequence shown here is derived from an EMBL/GenBank/DDBJ whole genome shotgun (WGS) entry which is preliminary data.</text>
</comment>
<dbReference type="AlphaFoldDB" id="A0AAD7HHI2"/>
<feature type="region of interest" description="Disordered" evidence="2">
    <location>
        <begin position="118"/>
        <end position="189"/>
    </location>
</feature>
<reference evidence="3" key="1">
    <citation type="submission" date="2023-03" db="EMBL/GenBank/DDBJ databases">
        <title>Massive genome expansion in bonnet fungi (Mycena s.s.) driven by repeated elements and novel gene families across ecological guilds.</title>
        <authorList>
            <consortium name="Lawrence Berkeley National Laboratory"/>
            <person name="Harder C.B."/>
            <person name="Miyauchi S."/>
            <person name="Viragh M."/>
            <person name="Kuo A."/>
            <person name="Thoen E."/>
            <person name="Andreopoulos B."/>
            <person name="Lu D."/>
            <person name="Skrede I."/>
            <person name="Drula E."/>
            <person name="Henrissat B."/>
            <person name="Morin E."/>
            <person name="Kohler A."/>
            <person name="Barry K."/>
            <person name="LaButti K."/>
            <person name="Morin E."/>
            <person name="Salamov A."/>
            <person name="Lipzen A."/>
            <person name="Mereny Z."/>
            <person name="Hegedus B."/>
            <person name="Baldrian P."/>
            <person name="Stursova M."/>
            <person name="Weitz H."/>
            <person name="Taylor A."/>
            <person name="Grigoriev I.V."/>
            <person name="Nagy L.G."/>
            <person name="Martin F."/>
            <person name="Kauserud H."/>
        </authorList>
    </citation>
    <scope>NUCLEOTIDE SEQUENCE</scope>
    <source>
        <strain evidence="3">CBHHK182m</strain>
    </source>
</reference>
<proteinExistence type="predicted"/>
<keyword evidence="4" id="KW-1185">Reference proteome</keyword>
<keyword evidence="1" id="KW-0175">Coiled coil</keyword>
<name>A0AAD7HHI2_9AGAR</name>
<feature type="compositionally biased region" description="Gly residues" evidence="2">
    <location>
        <begin position="9"/>
        <end position="19"/>
    </location>
</feature>
<feature type="region of interest" description="Disordered" evidence="2">
    <location>
        <begin position="459"/>
        <end position="528"/>
    </location>
</feature>
<feature type="region of interest" description="Disordered" evidence="2">
    <location>
        <begin position="237"/>
        <end position="277"/>
    </location>
</feature>
<sequence length="528" mass="57292">MSTATNTQGGAGGSGGGNQFPGASGNGEENTGAGKGKRRATSAQLRDETANEEAAAAKLRNDRREFLRAQMRALVRAPVTASRGESQQRLAELQMLKNDLASLGPDEDIEFLIMELTNPLRGTPGPEDLPVDTGVDTGGAEGGPEHEGDDEDSEEEEADETEVERGRTGRSGDDRNEPSDTQVGGKVGYDHFDGEDRCEKCAEINSDCIRRRDSNKKTCARCARKKVRCSFNPQTTRVNRRAISRQAGTSRRVSGGSGRSGRSGVKRQHSEAFSTDEDGGRYVPLGTCCHLLGLEIDSKSKANLSFAGNTPIIYTLGIYVRKTYRGQEVFVPESRLYKGTASRPAAGQASPSPHHRELDPERPILGAVEELYDYVRRLEEDRMKMGKEIADLRGMLKGARRQIQGGVERRDELKTENKELKEELARIMRERITIPQPEVPLGLIPFADDDLNFALTLNDARDPTDESGGSGSDMDVDSGAVSGAGASSPVRSETELSMPPNLGDAEWDGGNRESSPTQRGTPRLGREI</sequence>
<gene>
    <name evidence="3" type="ORF">B0H16DRAFT_1739142</name>
</gene>
<accession>A0AAD7HHI2</accession>
<protein>
    <recommendedName>
        <fullName evidence="5">Zn(2)-C6 fungal-type domain-containing protein</fullName>
    </recommendedName>
</protein>
<feature type="region of interest" description="Disordered" evidence="2">
    <location>
        <begin position="1"/>
        <end position="56"/>
    </location>
</feature>
<organism evidence="3 4">
    <name type="scientific">Mycena metata</name>
    <dbReference type="NCBI Taxonomy" id="1033252"/>
    <lineage>
        <taxon>Eukaryota</taxon>
        <taxon>Fungi</taxon>
        <taxon>Dikarya</taxon>
        <taxon>Basidiomycota</taxon>
        <taxon>Agaricomycotina</taxon>
        <taxon>Agaricomycetes</taxon>
        <taxon>Agaricomycetidae</taxon>
        <taxon>Agaricales</taxon>
        <taxon>Marasmiineae</taxon>
        <taxon>Mycenaceae</taxon>
        <taxon>Mycena</taxon>
    </lineage>
</organism>
<dbReference type="Proteomes" id="UP001215598">
    <property type="component" value="Unassembled WGS sequence"/>
</dbReference>
<evidence type="ECO:0000256" key="1">
    <source>
        <dbReference type="SAM" id="Coils"/>
    </source>
</evidence>
<evidence type="ECO:0000256" key="2">
    <source>
        <dbReference type="SAM" id="MobiDB-lite"/>
    </source>
</evidence>
<feature type="non-terminal residue" evidence="3">
    <location>
        <position position="528"/>
    </location>
</feature>
<evidence type="ECO:0008006" key="5">
    <source>
        <dbReference type="Google" id="ProtNLM"/>
    </source>
</evidence>
<dbReference type="EMBL" id="JARKIB010000246">
    <property type="protein sequence ID" value="KAJ7719965.1"/>
    <property type="molecule type" value="Genomic_DNA"/>
</dbReference>
<feature type="compositionally biased region" description="Basic and acidic residues" evidence="2">
    <location>
        <begin position="163"/>
        <end position="178"/>
    </location>
</feature>